<feature type="repeat" description="PPR" evidence="2">
    <location>
        <begin position="406"/>
        <end position="440"/>
    </location>
</feature>
<dbReference type="InterPro" id="IPR011990">
    <property type="entry name" value="TPR-like_helical_dom_sf"/>
</dbReference>
<feature type="repeat" description="PPR" evidence="2">
    <location>
        <begin position="301"/>
        <end position="335"/>
    </location>
</feature>
<feature type="repeat" description="PPR" evidence="2">
    <location>
        <begin position="478"/>
        <end position="512"/>
    </location>
</feature>
<organism evidence="3 4">
    <name type="scientific">Prunus avium</name>
    <name type="common">Cherry</name>
    <name type="synonym">Cerasus avium</name>
    <dbReference type="NCBI Taxonomy" id="42229"/>
    <lineage>
        <taxon>Eukaryota</taxon>
        <taxon>Viridiplantae</taxon>
        <taxon>Streptophyta</taxon>
        <taxon>Embryophyta</taxon>
        <taxon>Tracheophyta</taxon>
        <taxon>Spermatophyta</taxon>
        <taxon>Magnoliopsida</taxon>
        <taxon>eudicotyledons</taxon>
        <taxon>Gunneridae</taxon>
        <taxon>Pentapetalae</taxon>
        <taxon>rosids</taxon>
        <taxon>fabids</taxon>
        <taxon>Rosales</taxon>
        <taxon>Rosaceae</taxon>
        <taxon>Amygdaloideae</taxon>
        <taxon>Amygdaleae</taxon>
        <taxon>Prunus</taxon>
    </lineage>
</organism>
<feature type="repeat" description="PPR" evidence="2">
    <location>
        <begin position="266"/>
        <end position="300"/>
    </location>
</feature>
<proteinExistence type="predicted"/>
<dbReference type="GeneID" id="110754790"/>
<dbReference type="SUPFAM" id="SSF48452">
    <property type="entry name" value="TPR-like"/>
    <property type="match status" value="1"/>
</dbReference>
<sequence length="569" mass="63624">MMTKIMAKRAPGLTLLQKGNPSSLYSLFGLVFFRSQFCSFPVNRCHTVSVKETIDLEDLVKTRCKSGNLGLDEALGHFDSVIQMKPIPSIWAINHLFGALSKMNQCSTVVSMYKQMLACVGLHPEVDTLSVVINCLCRMKRVDLGFSVLATILKHGLQPSAHTLNALLHGVCKYRSLSEAMELLRKIEEKGLVCSEITYATIINGLCRAGKTCMALEILAQMYEDGRFKPDPQCYNPIIDRLCKERRIDEALTLFRDMINKSVAPDIVSYTSLIYGLCNMGLWTRALALFEKMKNKGLKPDVVTFNSLISAACKSGKWEEAVLLFRNMIDCGAFPNIVTFTSVLDALCKEGKTAEALNLVEEMFRRGVKPALVTYNSLINRLCRSAQWKEATRLFKRMLDEGIAPDVVTFNTVIHALCKERRTEEALSVLELMSQRGQGVLPDIITLTILLDALFQGGMPEEAHKVVEAKGKYGMELSKITCSMLIDSYCFRGKLDKAKKVIDLMVIKDNAPDIASCYKALVNAYMKAKRIGEALRLIEEMIEQGQMPDMETLKALRGLRPKRHVVSAE</sequence>
<dbReference type="PANTHER" id="PTHR45613:SF207">
    <property type="entry name" value="OS08G0300700 PROTEIN"/>
    <property type="match status" value="1"/>
</dbReference>
<dbReference type="NCBIfam" id="TIGR00756">
    <property type="entry name" value="PPR"/>
    <property type="match status" value="11"/>
</dbReference>
<gene>
    <name evidence="4" type="primary">LOC110754790</name>
</gene>
<dbReference type="Gene3D" id="1.25.40.10">
    <property type="entry name" value="Tetratricopeptide repeat domain"/>
    <property type="match status" value="5"/>
</dbReference>
<feature type="repeat" description="PPR" evidence="2">
    <location>
        <begin position="195"/>
        <end position="229"/>
    </location>
</feature>
<dbReference type="PANTHER" id="PTHR45613">
    <property type="entry name" value="PENTATRICOPEPTIDE REPEAT-CONTAINING PROTEIN"/>
    <property type="match status" value="1"/>
</dbReference>
<evidence type="ECO:0000256" key="1">
    <source>
        <dbReference type="ARBA" id="ARBA00022737"/>
    </source>
</evidence>
<protein>
    <submittedName>
        <fullName evidence="4">Pentatricopeptide repeat-containing protein At1g62914, mitochondrial-like isoform X2</fullName>
    </submittedName>
</protein>
<reference evidence="4" key="1">
    <citation type="submission" date="2025-08" db="UniProtKB">
        <authorList>
            <consortium name="RefSeq"/>
        </authorList>
    </citation>
    <scope>IDENTIFICATION</scope>
</reference>
<evidence type="ECO:0000313" key="4">
    <source>
        <dbReference type="RefSeq" id="XP_021811593.1"/>
    </source>
</evidence>
<feature type="repeat" description="PPR" evidence="2">
    <location>
        <begin position="231"/>
        <end position="265"/>
    </location>
</feature>
<accession>A0A6P5SCM2</accession>
<feature type="repeat" description="PPR" evidence="2">
    <location>
        <begin position="125"/>
        <end position="159"/>
    </location>
</feature>
<dbReference type="AlphaFoldDB" id="A0A6P5SCM2"/>
<evidence type="ECO:0000256" key="2">
    <source>
        <dbReference type="PROSITE-ProRule" id="PRU00708"/>
    </source>
</evidence>
<keyword evidence="3" id="KW-1185">Reference proteome</keyword>
<dbReference type="Proteomes" id="UP000515124">
    <property type="component" value="Unplaced"/>
</dbReference>
<feature type="repeat" description="PPR" evidence="2">
    <location>
        <begin position="160"/>
        <end position="194"/>
    </location>
</feature>
<evidence type="ECO:0000313" key="3">
    <source>
        <dbReference type="Proteomes" id="UP000515124"/>
    </source>
</evidence>
<feature type="repeat" description="PPR" evidence="2">
    <location>
        <begin position="336"/>
        <end position="370"/>
    </location>
</feature>
<feature type="repeat" description="PPR" evidence="2">
    <location>
        <begin position="514"/>
        <end position="548"/>
    </location>
</feature>
<dbReference type="RefSeq" id="XP_021811593.1">
    <property type="nucleotide sequence ID" value="XM_021955901.1"/>
</dbReference>
<name>A0A6P5SCM2_PRUAV</name>
<dbReference type="PROSITE" id="PS51375">
    <property type="entry name" value="PPR"/>
    <property type="match status" value="11"/>
</dbReference>
<dbReference type="Pfam" id="PF13041">
    <property type="entry name" value="PPR_2"/>
    <property type="match status" value="3"/>
</dbReference>
<feature type="repeat" description="PPR" evidence="2">
    <location>
        <begin position="371"/>
        <end position="405"/>
    </location>
</feature>
<keyword evidence="1" id="KW-0677">Repeat</keyword>
<dbReference type="InterPro" id="IPR002885">
    <property type="entry name" value="PPR_rpt"/>
</dbReference>
<dbReference type="Pfam" id="PF01535">
    <property type="entry name" value="PPR"/>
    <property type="match status" value="3"/>
</dbReference>
<dbReference type="Pfam" id="PF12854">
    <property type="entry name" value="PPR_1"/>
    <property type="match status" value="2"/>
</dbReference>